<dbReference type="EMBL" id="VOSC01000025">
    <property type="protein sequence ID" value="TXE09802.1"/>
    <property type="molecule type" value="Genomic_DNA"/>
</dbReference>
<gene>
    <name evidence="1" type="ORF">FUA26_09950</name>
</gene>
<protein>
    <recommendedName>
        <fullName evidence="3">Glycine dehydrogenase</fullName>
    </recommendedName>
</protein>
<dbReference type="OrthoDB" id="1262821at2"/>
<evidence type="ECO:0000313" key="1">
    <source>
        <dbReference type="EMBL" id="TXE09802.1"/>
    </source>
</evidence>
<accession>A0A5C7AVL9</accession>
<keyword evidence="2" id="KW-1185">Reference proteome</keyword>
<dbReference type="Proteomes" id="UP000321790">
    <property type="component" value="Unassembled WGS sequence"/>
</dbReference>
<reference evidence="2" key="1">
    <citation type="submission" date="2019-08" db="EMBL/GenBank/DDBJ databases">
        <title>Seonamhaeicola sediminis sp. nov., isolated from marine sediment.</title>
        <authorList>
            <person name="Cao W.R."/>
        </authorList>
    </citation>
    <scope>NUCLEOTIDE SEQUENCE [LARGE SCALE GENOMIC DNA]</scope>
    <source>
        <strain evidence="2">Gy8</strain>
    </source>
</reference>
<name>A0A5C7AVL9_9FLAO</name>
<sequence length="86" mass="10107">MKKSFLFVSCDEAQHLCDKAQYNEASLFDKIKLNLRLSWCRVTRAYYKRNTKLTKKINEANVDCLTPECKENMKKELEKAIKNQAS</sequence>
<dbReference type="RefSeq" id="WP_147135229.1">
    <property type="nucleotide sequence ID" value="NZ_VOSC01000025.1"/>
</dbReference>
<dbReference type="AlphaFoldDB" id="A0A5C7AVL9"/>
<organism evidence="1 2">
    <name type="scientific">Seonamhaeicola algicola</name>
    <dbReference type="NCBI Taxonomy" id="1719036"/>
    <lineage>
        <taxon>Bacteria</taxon>
        <taxon>Pseudomonadati</taxon>
        <taxon>Bacteroidota</taxon>
        <taxon>Flavobacteriia</taxon>
        <taxon>Flavobacteriales</taxon>
        <taxon>Flavobacteriaceae</taxon>
    </lineage>
</organism>
<evidence type="ECO:0000313" key="2">
    <source>
        <dbReference type="Proteomes" id="UP000321790"/>
    </source>
</evidence>
<proteinExistence type="predicted"/>
<comment type="caution">
    <text evidence="1">The sequence shown here is derived from an EMBL/GenBank/DDBJ whole genome shotgun (WGS) entry which is preliminary data.</text>
</comment>
<evidence type="ECO:0008006" key="3">
    <source>
        <dbReference type="Google" id="ProtNLM"/>
    </source>
</evidence>